<protein>
    <submittedName>
        <fullName evidence="6">Transcriptional regulator, LysR family</fullName>
    </submittedName>
</protein>
<evidence type="ECO:0000259" key="5">
    <source>
        <dbReference type="PROSITE" id="PS50931"/>
    </source>
</evidence>
<dbReference type="Pfam" id="PF03466">
    <property type="entry name" value="LysR_substrate"/>
    <property type="match status" value="1"/>
</dbReference>
<dbReference type="PANTHER" id="PTHR30537:SF3">
    <property type="entry name" value="TRANSCRIPTIONAL REGULATORY PROTEIN"/>
    <property type="match status" value="1"/>
</dbReference>
<dbReference type="PANTHER" id="PTHR30537">
    <property type="entry name" value="HTH-TYPE TRANSCRIPTIONAL REGULATOR"/>
    <property type="match status" value="1"/>
</dbReference>
<dbReference type="InterPro" id="IPR058163">
    <property type="entry name" value="LysR-type_TF_proteobact-type"/>
</dbReference>
<dbReference type="Gene3D" id="3.40.190.290">
    <property type="match status" value="1"/>
</dbReference>
<keyword evidence="2" id="KW-0805">Transcription regulation</keyword>
<sequence>MNAQPLEWNDLHFVLAVCREGTLSAAARALGVNHSTVFRRIGAIEKKLGVRLFERLTSGYIMTKAGEAMLESGERVENEVLGLSRKLIGRDLQLRGVLRVAVPDALLTKILMPHLGVFSQRYPKIQLELIISNNYLNLTRREADIAVRATQDPPETVVGRRMCAMMTTIYGSTEYLARQTEGAIENHTWLLPDESLIQLPIIKWLGRHYPKATIGLRCNTLLGLHEAVAHNFGVAALPCFLGDPDTRLKRILPLTDALDSELWLLTHPDLRRTARVRALMDFLANVLEKEKNLIEGQLVM</sequence>
<dbReference type="PROSITE" id="PS50931">
    <property type="entry name" value="HTH_LYSR"/>
    <property type="match status" value="1"/>
</dbReference>
<accession>A0A3B0WJE7</accession>
<name>A0A3B0WJE7_9ZZZZ</name>
<evidence type="ECO:0000256" key="1">
    <source>
        <dbReference type="ARBA" id="ARBA00009437"/>
    </source>
</evidence>
<organism evidence="6">
    <name type="scientific">hydrothermal vent metagenome</name>
    <dbReference type="NCBI Taxonomy" id="652676"/>
    <lineage>
        <taxon>unclassified sequences</taxon>
        <taxon>metagenomes</taxon>
        <taxon>ecological metagenomes</taxon>
    </lineage>
</organism>
<gene>
    <name evidence="6" type="ORF">MNBD_GAMMA06-1214</name>
</gene>
<evidence type="ECO:0000256" key="4">
    <source>
        <dbReference type="ARBA" id="ARBA00023163"/>
    </source>
</evidence>
<dbReference type="GO" id="GO:0006351">
    <property type="term" value="P:DNA-templated transcription"/>
    <property type="evidence" value="ECO:0007669"/>
    <property type="project" value="TreeGrafter"/>
</dbReference>
<dbReference type="AlphaFoldDB" id="A0A3B0WJE7"/>
<dbReference type="InterPro" id="IPR005119">
    <property type="entry name" value="LysR_subst-bd"/>
</dbReference>
<dbReference type="InterPro" id="IPR036390">
    <property type="entry name" value="WH_DNA-bd_sf"/>
</dbReference>
<keyword evidence="4" id="KW-0804">Transcription</keyword>
<evidence type="ECO:0000313" key="6">
    <source>
        <dbReference type="EMBL" id="VAW52453.1"/>
    </source>
</evidence>
<feature type="domain" description="HTH lysR-type" evidence="5">
    <location>
        <begin position="6"/>
        <end position="63"/>
    </location>
</feature>
<proteinExistence type="inferred from homology"/>
<dbReference type="GO" id="GO:0003700">
    <property type="term" value="F:DNA-binding transcription factor activity"/>
    <property type="evidence" value="ECO:0007669"/>
    <property type="project" value="InterPro"/>
</dbReference>
<comment type="similarity">
    <text evidence="1">Belongs to the LysR transcriptional regulatory family.</text>
</comment>
<keyword evidence="3" id="KW-0238">DNA-binding</keyword>
<evidence type="ECO:0000256" key="2">
    <source>
        <dbReference type="ARBA" id="ARBA00023015"/>
    </source>
</evidence>
<dbReference type="SUPFAM" id="SSF53850">
    <property type="entry name" value="Periplasmic binding protein-like II"/>
    <property type="match status" value="1"/>
</dbReference>
<dbReference type="Pfam" id="PF00126">
    <property type="entry name" value="HTH_1"/>
    <property type="match status" value="1"/>
</dbReference>
<dbReference type="InterPro" id="IPR000847">
    <property type="entry name" value="LysR_HTH_N"/>
</dbReference>
<dbReference type="SUPFAM" id="SSF46785">
    <property type="entry name" value="Winged helix' DNA-binding domain"/>
    <property type="match status" value="1"/>
</dbReference>
<dbReference type="Gene3D" id="1.10.10.10">
    <property type="entry name" value="Winged helix-like DNA-binding domain superfamily/Winged helix DNA-binding domain"/>
    <property type="match status" value="1"/>
</dbReference>
<reference evidence="6" key="1">
    <citation type="submission" date="2018-06" db="EMBL/GenBank/DDBJ databases">
        <authorList>
            <person name="Zhirakovskaya E."/>
        </authorList>
    </citation>
    <scope>NUCLEOTIDE SEQUENCE</scope>
</reference>
<dbReference type="EMBL" id="UOFD01000047">
    <property type="protein sequence ID" value="VAW52453.1"/>
    <property type="molecule type" value="Genomic_DNA"/>
</dbReference>
<dbReference type="GO" id="GO:0043565">
    <property type="term" value="F:sequence-specific DNA binding"/>
    <property type="evidence" value="ECO:0007669"/>
    <property type="project" value="TreeGrafter"/>
</dbReference>
<evidence type="ECO:0000256" key="3">
    <source>
        <dbReference type="ARBA" id="ARBA00023125"/>
    </source>
</evidence>
<dbReference type="InterPro" id="IPR036388">
    <property type="entry name" value="WH-like_DNA-bd_sf"/>
</dbReference>